<evidence type="ECO:0000259" key="3">
    <source>
        <dbReference type="Pfam" id="PF00171"/>
    </source>
</evidence>
<dbReference type="CDD" id="cd07138">
    <property type="entry name" value="ALDH_CddD_SSP0762"/>
    <property type="match status" value="1"/>
</dbReference>
<dbReference type="Gene3D" id="3.40.605.10">
    <property type="entry name" value="Aldehyde Dehydrogenase, Chain A, domain 1"/>
    <property type="match status" value="1"/>
</dbReference>
<dbReference type="InterPro" id="IPR016162">
    <property type="entry name" value="Ald_DH_N"/>
</dbReference>
<keyword evidence="5" id="KW-1185">Reference proteome</keyword>
<dbReference type="EMBL" id="JAVDRF010000004">
    <property type="protein sequence ID" value="MDR6536461.1"/>
    <property type="molecule type" value="Genomic_DNA"/>
</dbReference>
<evidence type="ECO:0000313" key="5">
    <source>
        <dbReference type="Proteomes" id="UP001184230"/>
    </source>
</evidence>
<keyword evidence="2 4" id="KW-0560">Oxidoreductase</keyword>
<accession>A0ABU1NF03</accession>
<dbReference type="PANTHER" id="PTHR42804:SF1">
    <property type="entry name" value="ALDEHYDE DEHYDROGENASE-RELATED"/>
    <property type="match status" value="1"/>
</dbReference>
<protein>
    <submittedName>
        <fullName evidence="4">Aldehyde dehydrogenase (NAD+)</fullName>
        <ecNumber evidence="4">1.2.1.3</ecNumber>
    </submittedName>
</protein>
<dbReference type="Pfam" id="PF00171">
    <property type="entry name" value="Aldedh"/>
    <property type="match status" value="1"/>
</dbReference>
<organism evidence="4 5">
    <name type="scientific">Variovorax soli</name>
    <dbReference type="NCBI Taxonomy" id="376815"/>
    <lineage>
        <taxon>Bacteria</taxon>
        <taxon>Pseudomonadati</taxon>
        <taxon>Pseudomonadota</taxon>
        <taxon>Betaproteobacteria</taxon>
        <taxon>Burkholderiales</taxon>
        <taxon>Comamonadaceae</taxon>
        <taxon>Variovorax</taxon>
    </lineage>
</organism>
<gene>
    <name evidence="4" type="ORF">J2739_002234</name>
</gene>
<evidence type="ECO:0000313" key="4">
    <source>
        <dbReference type="EMBL" id="MDR6536461.1"/>
    </source>
</evidence>
<dbReference type="EC" id="1.2.1.3" evidence="4"/>
<dbReference type="SUPFAM" id="SSF53720">
    <property type="entry name" value="ALDH-like"/>
    <property type="match status" value="1"/>
</dbReference>
<dbReference type="Proteomes" id="UP001184230">
    <property type="component" value="Unassembled WGS sequence"/>
</dbReference>
<name>A0ABU1NF03_9BURK</name>
<dbReference type="InterPro" id="IPR016163">
    <property type="entry name" value="Ald_DH_C"/>
</dbReference>
<dbReference type="GO" id="GO:0004029">
    <property type="term" value="F:aldehyde dehydrogenase (NAD+) activity"/>
    <property type="evidence" value="ECO:0007669"/>
    <property type="project" value="UniProtKB-EC"/>
</dbReference>
<dbReference type="Gene3D" id="3.40.309.10">
    <property type="entry name" value="Aldehyde Dehydrogenase, Chain A, domain 2"/>
    <property type="match status" value="1"/>
</dbReference>
<evidence type="ECO:0000256" key="2">
    <source>
        <dbReference type="ARBA" id="ARBA00023002"/>
    </source>
</evidence>
<comment type="caution">
    <text evidence="4">The sequence shown here is derived from an EMBL/GenBank/DDBJ whole genome shotgun (WGS) entry which is preliminary data.</text>
</comment>
<comment type="similarity">
    <text evidence="1">Belongs to the aldehyde dehydrogenase family.</text>
</comment>
<dbReference type="InterPro" id="IPR016161">
    <property type="entry name" value="Ald_DH/histidinol_DH"/>
</dbReference>
<dbReference type="PANTHER" id="PTHR42804">
    <property type="entry name" value="ALDEHYDE DEHYDROGENASE"/>
    <property type="match status" value="1"/>
</dbReference>
<feature type="domain" description="Aldehyde dehydrogenase" evidence="3">
    <location>
        <begin position="37"/>
        <end position="494"/>
    </location>
</feature>
<evidence type="ECO:0000256" key="1">
    <source>
        <dbReference type="ARBA" id="ARBA00009986"/>
    </source>
</evidence>
<sequence length="510" mass="53748">MRNPDAIFKGTHAVNSSIVEHLRSAGRLDRMFVDGEWVVPDTQARAAVVDPSTEAPVAEIALGSASDVAAAVAAARRAFPTWSVSSAQSRGLFLDRIHTLILERAELFAQAISLEMGAAIGFARSTQVPSAAQHIRVARDNLASYAFLTHRGDMAILREAIGVCGLITPWNWPLYQITAKVGPALAAGCTVVLKPSELSPLSALLFAEVMQDAGIPPGVFNLVNGSGPEVGAALAGHPDVDMISITGSTRAGVLVAQAAAPTVKRVAQELGGKSPNLILPDADLARAVPPGVAAAFRNVGQSCSAPTRMIVPRARLEEVERIALEAVSRIVVGDPRSERTTHGPVANRAQFNRVQEMIGVGIAEGARLIGGGLGRPEALSRGFYCRPTLFTAVHPHMQIAQEEIFGPVLALIPYDSVDEAVEIANGTVYGLGAHVQGEDLGAARAVAARIRSGQVHINYPAWNPHAPFGGYKRSGNGREYGIEGLEEYLETKAILGFQDASTAPTRSTAC</sequence>
<proteinExistence type="inferred from homology"/>
<reference evidence="4 5" key="1">
    <citation type="submission" date="2023-07" db="EMBL/GenBank/DDBJ databases">
        <title>Sorghum-associated microbial communities from plants grown in Nebraska, USA.</title>
        <authorList>
            <person name="Schachtman D."/>
        </authorList>
    </citation>
    <scope>NUCLEOTIDE SEQUENCE [LARGE SCALE GENOMIC DNA]</scope>
    <source>
        <strain evidence="4 5">DS1781</strain>
    </source>
</reference>
<dbReference type="InterPro" id="IPR015590">
    <property type="entry name" value="Aldehyde_DH_dom"/>
</dbReference>